<dbReference type="EMBL" id="QPGR01000001">
    <property type="protein sequence ID" value="TBR82475.1"/>
    <property type="molecule type" value="Genomic_DNA"/>
</dbReference>
<evidence type="ECO:0000313" key="10">
    <source>
        <dbReference type="EMBL" id="TBR82475.1"/>
    </source>
</evidence>
<dbReference type="UniPathway" id="UPA00391"/>
<dbReference type="InterPro" id="IPR024924">
    <property type="entry name" value="7-CO-7-deazaguanine_synth-like"/>
</dbReference>
<feature type="binding site" evidence="8">
    <location>
        <position position="52"/>
    </location>
    <ligand>
        <name>Mg(2+)</name>
        <dbReference type="ChEBI" id="CHEBI:18420"/>
    </ligand>
</feature>
<evidence type="ECO:0000259" key="9">
    <source>
        <dbReference type="PROSITE" id="PS51918"/>
    </source>
</evidence>
<dbReference type="OrthoDB" id="9792276at2"/>
<dbReference type="InterPro" id="IPR007197">
    <property type="entry name" value="rSAM"/>
</dbReference>
<sequence length="249" mass="28946">MDIVESFISIQGEGKFSGRLAIFVRFAGCNFNCYGFGVSKKKNDKQFLGCDTIRAVFTKDFADCYIKFTPLELYERVHILKADFNPIIVITGGEPLLHHKNEDFLKWIELLLKDNFEIHFETNASIMIDFEKYPLYKKCVFALSVKLSNSKIPKEKRLNFDAIRAIVQNAKGSFYKFVLDQEMIKNHKAQEEIDEILAKVNNEVYCMPMGHNEESLKTNALEVVHFCIKNGYNYSDRMHIRLWNDKEGI</sequence>
<comment type="function">
    <text evidence="8">Catalyzes the complex heterocyclic radical-mediated conversion of 6-carboxy-5,6,7,8-tetrahydropterin (CPH4) to 7-carboxy-7-deazaguanine (CDG), a step common to the biosynthetic pathways of all 7-deazapurine-containing compounds.</text>
</comment>
<comment type="caution">
    <text evidence="8">Lacks conserved residue(s) required for the propagation of feature annotation.</text>
</comment>
<comment type="subunit">
    <text evidence="8">Homodimer.</text>
</comment>
<dbReference type="GO" id="GO:1904047">
    <property type="term" value="F:S-adenosyl-L-methionine binding"/>
    <property type="evidence" value="ECO:0007669"/>
    <property type="project" value="UniProtKB-UniRule"/>
</dbReference>
<comment type="cofactor">
    <cofactor evidence="8">
        <name>[4Fe-4S] cluster</name>
        <dbReference type="ChEBI" id="CHEBI:49883"/>
    </cofactor>
    <text evidence="8">Binds 1 [4Fe-4S] cluster. The cluster is coordinated with 3 cysteines and an exchangeable S-adenosyl-L-methionine.</text>
</comment>
<comment type="similarity">
    <text evidence="8">Belongs to the radical SAM superfamily. 7-carboxy-7-deazaguanine synthase family.</text>
</comment>
<keyword evidence="11" id="KW-1185">Reference proteome</keyword>
<comment type="cofactor">
    <cofactor evidence="8">
        <name>Mg(2+)</name>
        <dbReference type="ChEBI" id="CHEBI:18420"/>
    </cofactor>
</comment>
<dbReference type="GO" id="GO:0008616">
    <property type="term" value="P:tRNA queuosine(34) biosynthetic process"/>
    <property type="evidence" value="ECO:0007669"/>
    <property type="project" value="UniProtKB-UniRule"/>
</dbReference>
<evidence type="ECO:0000256" key="5">
    <source>
        <dbReference type="ARBA" id="ARBA00023004"/>
    </source>
</evidence>
<feature type="domain" description="Radical SAM core" evidence="9">
    <location>
        <begin position="16"/>
        <end position="245"/>
    </location>
</feature>
<comment type="caution">
    <text evidence="10">The sequence shown here is derived from an EMBL/GenBank/DDBJ whole genome shotgun (WGS) entry which is preliminary data.</text>
</comment>
<organism evidence="10 11">
    <name type="scientific">Campylobacter novaezeelandiae</name>
    <dbReference type="NCBI Taxonomy" id="2267891"/>
    <lineage>
        <taxon>Bacteria</taxon>
        <taxon>Pseudomonadati</taxon>
        <taxon>Campylobacterota</taxon>
        <taxon>Epsilonproteobacteria</taxon>
        <taxon>Campylobacterales</taxon>
        <taxon>Campylobacteraceae</taxon>
        <taxon>Campylobacter</taxon>
    </lineage>
</organism>
<dbReference type="InterPro" id="IPR013785">
    <property type="entry name" value="Aldolase_TIM"/>
</dbReference>
<feature type="binding site" evidence="8">
    <location>
        <position position="33"/>
    </location>
    <ligand>
        <name>[4Fe-4S] cluster</name>
        <dbReference type="ChEBI" id="CHEBI:49883"/>
        <note>4Fe-4S-S-AdoMet</note>
    </ligand>
</feature>
<feature type="binding site" evidence="8">
    <location>
        <position position="91"/>
    </location>
    <ligand>
        <name>substrate</name>
    </ligand>
</feature>
<dbReference type="RefSeq" id="WP_131163911.1">
    <property type="nucleotide sequence ID" value="NZ_CP076657.1"/>
</dbReference>
<comment type="cofactor">
    <cofactor evidence="8">
        <name>S-adenosyl-L-methionine</name>
        <dbReference type="ChEBI" id="CHEBI:59789"/>
    </cofactor>
    <text evidence="8">Binds 1 S-adenosyl-L-methionine per subunit.</text>
</comment>
<keyword evidence="7 8" id="KW-0456">Lyase</keyword>
<feature type="binding site" evidence="8">
    <location>
        <position position="25"/>
    </location>
    <ligand>
        <name>substrate</name>
    </ligand>
</feature>
<gene>
    <name evidence="8" type="primary">queE</name>
    <name evidence="10" type="ORF">DU473_01150</name>
</gene>
<evidence type="ECO:0000313" key="11">
    <source>
        <dbReference type="Proteomes" id="UP000292583"/>
    </source>
</evidence>
<dbReference type="GO" id="GO:0016840">
    <property type="term" value="F:carbon-nitrogen lyase activity"/>
    <property type="evidence" value="ECO:0007669"/>
    <property type="project" value="UniProtKB-UniRule"/>
</dbReference>
<dbReference type="HAMAP" id="MF_00917">
    <property type="entry name" value="QueE"/>
    <property type="match status" value="1"/>
</dbReference>
<keyword evidence="3 8" id="KW-0479">Metal-binding</keyword>
<feature type="binding site" evidence="8">
    <location>
        <begin position="10"/>
        <end position="12"/>
    </location>
    <ligand>
        <name>substrate</name>
    </ligand>
</feature>
<feature type="binding site" evidence="8">
    <location>
        <position position="29"/>
    </location>
    <ligand>
        <name>[4Fe-4S] cluster</name>
        <dbReference type="ChEBI" id="CHEBI:49883"/>
        <note>4Fe-4S-S-AdoMet</note>
    </ligand>
</feature>
<feature type="binding site" evidence="8">
    <location>
        <position position="50"/>
    </location>
    <ligand>
        <name>[4Fe-4S] cluster</name>
        <dbReference type="ChEBI" id="CHEBI:49883"/>
        <note>4Fe-4S-S-AdoMet</note>
    </ligand>
</feature>
<dbReference type="InterPro" id="IPR058240">
    <property type="entry name" value="rSAM_sf"/>
</dbReference>
<dbReference type="EC" id="4.3.99.3" evidence="8"/>
<comment type="pathway">
    <text evidence="8">Purine metabolism; 7-cyano-7-deazaguanine biosynthesis.</text>
</comment>
<dbReference type="Proteomes" id="UP000292583">
    <property type="component" value="Unassembled WGS sequence"/>
</dbReference>
<keyword evidence="8" id="KW-0671">Queuosine biosynthesis</keyword>
<keyword evidence="4 8" id="KW-0460">Magnesium</keyword>
<feature type="binding site" evidence="8">
    <location>
        <position position="93"/>
    </location>
    <ligand>
        <name>S-adenosyl-L-methionine</name>
        <dbReference type="ChEBI" id="CHEBI:59789"/>
    </ligand>
</feature>
<accession>A0A4Q9JWH1</accession>
<name>A0A4Q9JWH1_9BACT</name>
<evidence type="ECO:0000256" key="3">
    <source>
        <dbReference type="ARBA" id="ARBA00022723"/>
    </source>
</evidence>
<evidence type="ECO:0000256" key="7">
    <source>
        <dbReference type="ARBA" id="ARBA00023239"/>
    </source>
</evidence>
<keyword evidence="5 8" id="KW-0408">Iron</keyword>
<evidence type="ECO:0000256" key="8">
    <source>
        <dbReference type="HAMAP-Rule" id="MF_00917"/>
    </source>
</evidence>
<dbReference type="SUPFAM" id="SSF102114">
    <property type="entry name" value="Radical SAM enzymes"/>
    <property type="match status" value="1"/>
</dbReference>
<evidence type="ECO:0000256" key="2">
    <source>
        <dbReference type="ARBA" id="ARBA00022691"/>
    </source>
</evidence>
<keyword evidence="1 8" id="KW-0004">4Fe-4S</keyword>
<dbReference type="PANTHER" id="PTHR42836:SF1">
    <property type="entry name" value="7-CARBOXY-7-DEAZAGUANINE SYNTHASE"/>
    <property type="match status" value="1"/>
</dbReference>
<dbReference type="Pfam" id="PF13353">
    <property type="entry name" value="Fer4_12"/>
    <property type="match status" value="1"/>
</dbReference>
<evidence type="ECO:0000256" key="6">
    <source>
        <dbReference type="ARBA" id="ARBA00023014"/>
    </source>
</evidence>
<keyword evidence="2 8" id="KW-0949">S-adenosyl-L-methionine</keyword>
<evidence type="ECO:0000256" key="1">
    <source>
        <dbReference type="ARBA" id="ARBA00022485"/>
    </source>
</evidence>
<keyword evidence="6 8" id="KW-0411">Iron-sulfur</keyword>
<evidence type="ECO:0000256" key="4">
    <source>
        <dbReference type="ARBA" id="ARBA00022842"/>
    </source>
</evidence>
<dbReference type="GO" id="GO:0051539">
    <property type="term" value="F:4 iron, 4 sulfur cluster binding"/>
    <property type="evidence" value="ECO:0007669"/>
    <property type="project" value="UniProtKB-UniRule"/>
</dbReference>
<comment type="catalytic activity">
    <reaction evidence="8">
        <text>6-carboxy-5,6,7,8-tetrahydropterin + H(+) = 7-carboxy-7-carbaguanine + NH4(+)</text>
        <dbReference type="Rhea" id="RHEA:27974"/>
        <dbReference type="ChEBI" id="CHEBI:15378"/>
        <dbReference type="ChEBI" id="CHEBI:28938"/>
        <dbReference type="ChEBI" id="CHEBI:61032"/>
        <dbReference type="ChEBI" id="CHEBI:61036"/>
        <dbReference type="EC" id="4.3.99.3"/>
    </reaction>
</comment>
<proteinExistence type="inferred from homology"/>
<dbReference type="AlphaFoldDB" id="A0A4Q9JWH1"/>
<reference evidence="10 11" key="1">
    <citation type="submission" date="2018-07" db="EMBL/GenBank/DDBJ databases">
        <title>Campylobacter zealandensis sp. nov., isolated from birds and water in New Zealand.</title>
        <authorList>
            <person name="Wilkinson D.A."/>
            <person name="Biggs P.J."/>
            <person name="French N.P."/>
            <person name="Midwinter A.C."/>
        </authorList>
    </citation>
    <scope>NUCLEOTIDE SEQUENCE [LARGE SCALE GENOMIC DNA]</scope>
    <source>
        <strain evidence="10 11">B423b</strain>
    </source>
</reference>
<protein>
    <recommendedName>
        <fullName evidence="8">7-carboxy-7-deazaguanine synthase</fullName>
        <shortName evidence="8">CDG synthase</shortName>
        <ecNumber evidence="8">4.3.99.3</ecNumber>
    </recommendedName>
    <alternativeName>
        <fullName evidence="8">Queuosine biosynthesis protein QueE</fullName>
    </alternativeName>
</protein>
<feature type="binding site" evidence="8">
    <location>
        <begin position="144"/>
        <end position="146"/>
    </location>
    <ligand>
        <name>S-adenosyl-L-methionine</name>
        <dbReference type="ChEBI" id="CHEBI:59789"/>
    </ligand>
</feature>
<dbReference type="PROSITE" id="PS51918">
    <property type="entry name" value="RADICAL_SAM"/>
    <property type="match status" value="1"/>
</dbReference>
<dbReference type="Gene3D" id="3.20.20.70">
    <property type="entry name" value="Aldolase class I"/>
    <property type="match status" value="1"/>
</dbReference>
<dbReference type="PANTHER" id="PTHR42836">
    <property type="entry name" value="7-CARBOXY-7-DEAZAGUANINE SYNTHASE"/>
    <property type="match status" value="1"/>
</dbReference>
<dbReference type="GO" id="GO:0000287">
    <property type="term" value="F:magnesium ion binding"/>
    <property type="evidence" value="ECO:0007669"/>
    <property type="project" value="UniProtKB-UniRule"/>
</dbReference>